<dbReference type="Proteomes" id="UP000295388">
    <property type="component" value="Unassembled WGS sequence"/>
</dbReference>
<dbReference type="GO" id="GO:0008168">
    <property type="term" value="F:methyltransferase activity"/>
    <property type="evidence" value="ECO:0007669"/>
    <property type="project" value="UniProtKB-KW"/>
</dbReference>
<dbReference type="SUPFAM" id="SSF53335">
    <property type="entry name" value="S-adenosyl-L-methionine-dependent methyltransferases"/>
    <property type="match status" value="1"/>
</dbReference>
<name>A0A4R6KL95_9ACTN</name>
<dbReference type="Gene3D" id="3.40.50.150">
    <property type="entry name" value="Vaccinia Virus protein VP39"/>
    <property type="match status" value="1"/>
</dbReference>
<protein>
    <submittedName>
        <fullName evidence="1">Methyltransferase family protein</fullName>
    </submittedName>
</protein>
<dbReference type="InterPro" id="IPR029063">
    <property type="entry name" value="SAM-dependent_MTases_sf"/>
</dbReference>
<keyword evidence="1" id="KW-0808">Transferase</keyword>
<keyword evidence="1" id="KW-0489">Methyltransferase</keyword>
<dbReference type="OrthoDB" id="9810247at2"/>
<dbReference type="CDD" id="cd02440">
    <property type="entry name" value="AdoMet_MTases"/>
    <property type="match status" value="1"/>
</dbReference>
<sequence>MGLSQVLTAAGQTRWLDVGCGAEFSPGFDYLDILPVGTLSDELQGRYHRADIANLTERDVEQLGIYDLVRMQHTFEHFGFEDGLRVLQNCAAILNPGGVILISVPDLVTHVQALLNGYEGLPWFKEWAHNRIPDDAPPSAYFSVFTHSLAYEPHLWCYDYDGLAYQLERTKQFTAITKLERTDLLAEVPFTHNRPDEDLCVYARRIQAPTG</sequence>
<gene>
    <name evidence="1" type="ORF">EV643_103520</name>
</gene>
<dbReference type="EMBL" id="SNWQ01000003">
    <property type="protein sequence ID" value="TDO51781.1"/>
    <property type="molecule type" value="Genomic_DNA"/>
</dbReference>
<keyword evidence="2" id="KW-1185">Reference proteome</keyword>
<evidence type="ECO:0000313" key="2">
    <source>
        <dbReference type="Proteomes" id="UP000295388"/>
    </source>
</evidence>
<proteinExistence type="predicted"/>
<dbReference type="GO" id="GO:0032259">
    <property type="term" value="P:methylation"/>
    <property type="evidence" value="ECO:0007669"/>
    <property type="project" value="UniProtKB-KW"/>
</dbReference>
<reference evidence="1 2" key="1">
    <citation type="submission" date="2019-03" db="EMBL/GenBank/DDBJ databases">
        <title>Genomic Encyclopedia of Type Strains, Phase III (KMG-III): the genomes of soil and plant-associated and newly described type strains.</title>
        <authorList>
            <person name="Whitman W."/>
        </authorList>
    </citation>
    <scope>NUCLEOTIDE SEQUENCE [LARGE SCALE GENOMIC DNA]</scope>
    <source>
        <strain evidence="1 2">VKM Ac-2527</strain>
    </source>
</reference>
<comment type="caution">
    <text evidence="1">The sequence shown here is derived from an EMBL/GenBank/DDBJ whole genome shotgun (WGS) entry which is preliminary data.</text>
</comment>
<dbReference type="AlphaFoldDB" id="A0A4R6KL95"/>
<organism evidence="1 2">
    <name type="scientific">Kribbella caucasensis</name>
    <dbReference type="NCBI Taxonomy" id="2512215"/>
    <lineage>
        <taxon>Bacteria</taxon>
        <taxon>Bacillati</taxon>
        <taxon>Actinomycetota</taxon>
        <taxon>Actinomycetes</taxon>
        <taxon>Propionibacteriales</taxon>
        <taxon>Kribbellaceae</taxon>
        <taxon>Kribbella</taxon>
    </lineage>
</organism>
<accession>A0A4R6KL95</accession>
<dbReference type="Pfam" id="PF13489">
    <property type="entry name" value="Methyltransf_23"/>
    <property type="match status" value="1"/>
</dbReference>
<evidence type="ECO:0000313" key="1">
    <source>
        <dbReference type="EMBL" id="TDO51781.1"/>
    </source>
</evidence>